<sequence length="469" mass="53165">MGSIKNFVLIFLIFSVSSLALNAQRNLSDHELQLIALGLEKSYALKAANYEIAIDSLEYKSIRRNFIPTLEFDALYGYGSTQIITNIPTIQLPITGINLFEGDQKFNANGSFANANLTAKALLFSGLQVNYGAKATNEKIRAKNYLLFKERGDIIKDVISTFDNIELLNQSKHVLETGLKRIVKEKERVVKAIANGLATPYERDKITAAELNIAAKQTEIYGNLSLLYLKLSMLTGIETTKLKAYTFELKPWLIKMGDKSFIDRPEVKALDASIKAYDYKLKMNKNLFLPKIQALASLSYSNLFNAELDTPYNTIIGNEPINLELNKFQLFPTYFLGVGMKWEIFSGLKHTTEISKTTIEKSMAEEKKVDALEKLELFSKKTQVDFEVKNKQLLYKEQEKLVALNNLNSAIKRYKSGLMPITERLEAETSYQDVSFEYYKLIVQQRMAALELLISTGSLQTLKLNPRKN</sequence>
<organism evidence="1 2">
    <name type="scientific">Pseudotamlana agarivorans</name>
    <dbReference type="NCBI Taxonomy" id="481183"/>
    <lineage>
        <taxon>Bacteria</taxon>
        <taxon>Pseudomonadati</taxon>
        <taxon>Bacteroidota</taxon>
        <taxon>Flavobacteriia</taxon>
        <taxon>Flavobacteriales</taxon>
        <taxon>Flavobacteriaceae</taxon>
        <taxon>Pseudotamlana</taxon>
    </lineage>
</organism>
<reference evidence="1" key="1">
    <citation type="submission" date="2021-05" db="EMBL/GenBank/DDBJ databases">
        <title>Draft genomes of bacteria isolated from model marine particles.</title>
        <authorList>
            <person name="Datta M.S."/>
            <person name="Schwartzman J.A."/>
            <person name="Enke T.N."/>
            <person name="Saavedra J."/>
            <person name="Cermak N."/>
            <person name="Cordero O.X."/>
        </authorList>
    </citation>
    <scope>NUCLEOTIDE SEQUENCE</scope>
    <source>
        <strain evidence="1">I2M19</strain>
    </source>
</reference>
<accession>A0ACC5U631</accession>
<evidence type="ECO:0000313" key="1">
    <source>
        <dbReference type="EMBL" id="MBU2949768.1"/>
    </source>
</evidence>
<comment type="caution">
    <text evidence="1">The sequence shown here is derived from an EMBL/GenBank/DDBJ whole genome shotgun (WGS) entry which is preliminary data.</text>
</comment>
<protein>
    <submittedName>
        <fullName evidence="1">TolC family protein</fullName>
    </submittedName>
</protein>
<dbReference type="EMBL" id="JAHKPD010000008">
    <property type="protein sequence ID" value="MBU2949768.1"/>
    <property type="molecule type" value="Genomic_DNA"/>
</dbReference>
<keyword evidence="2" id="KW-1185">Reference proteome</keyword>
<name>A0ACC5U631_9FLAO</name>
<proteinExistence type="predicted"/>
<evidence type="ECO:0000313" key="2">
    <source>
        <dbReference type="Proteomes" id="UP001647509"/>
    </source>
</evidence>
<dbReference type="Proteomes" id="UP001647509">
    <property type="component" value="Unassembled WGS sequence"/>
</dbReference>
<gene>
    <name evidence="1" type="ORF">KO493_03540</name>
</gene>